<dbReference type="AlphaFoldDB" id="A0AAF0YBM3"/>
<evidence type="ECO:0000313" key="2">
    <source>
        <dbReference type="Proteomes" id="UP000827549"/>
    </source>
</evidence>
<dbReference type="Proteomes" id="UP000827549">
    <property type="component" value="Chromosome 4"/>
</dbReference>
<dbReference type="RefSeq" id="XP_062629029.1">
    <property type="nucleotide sequence ID" value="XM_062773045.1"/>
</dbReference>
<keyword evidence="2" id="KW-1185">Reference proteome</keyword>
<dbReference type="GeneID" id="87809697"/>
<dbReference type="EMBL" id="CP086717">
    <property type="protein sequence ID" value="WOO82997.1"/>
    <property type="molecule type" value="Genomic_DNA"/>
</dbReference>
<reference evidence="1" key="1">
    <citation type="submission" date="2023-10" db="EMBL/GenBank/DDBJ databases">
        <authorList>
            <person name="Noh H."/>
        </authorList>
    </citation>
    <scope>NUCLEOTIDE SEQUENCE</scope>
    <source>
        <strain evidence="1">DUCC4014</strain>
    </source>
</reference>
<organism evidence="1 2">
    <name type="scientific">Vanrija pseudolonga</name>
    <dbReference type="NCBI Taxonomy" id="143232"/>
    <lineage>
        <taxon>Eukaryota</taxon>
        <taxon>Fungi</taxon>
        <taxon>Dikarya</taxon>
        <taxon>Basidiomycota</taxon>
        <taxon>Agaricomycotina</taxon>
        <taxon>Tremellomycetes</taxon>
        <taxon>Trichosporonales</taxon>
        <taxon>Trichosporonaceae</taxon>
        <taxon>Vanrija</taxon>
    </lineage>
</organism>
<protein>
    <submittedName>
        <fullName evidence="1">Uncharacterized protein</fullName>
    </submittedName>
</protein>
<evidence type="ECO:0000313" key="1">
    <source>
        <dbReference type="EMBL" id="WOO82997.1"/>
    </source>
</evidence>
<accession>A0AAF0YBM3</accession>
<name>A0AAF0YBM3_9TREE</name>
<sequence>MTITIDHSTHPHIIDQILAAAPRDSLLRLRATSTAFCHRADKVLCAHAVVSPVPRENTVNLHTPSATHPFVAGAGERLPFVPGAVETLDICSLPEGADLVPGIALFQFCPVRTLRRFGVEALSRPYAILGHVDTVVDCVDTASSDAYHPSVQITLAPPARRRVLHVHWNENEPYSRLSFSVPEVPRFGPILQGLALVTGLMEIKPIQNR</sequence>
<gene>
    <name evidence="1" type="ORF">LOC62_04G006475</name>
</gene>
<proteinExistence type="predicted"/>